<comment type="subcellular location">
    <subcellularLocation>
        <location evidence="1">Cell membrane</location>
        <topology evidence="1">Multi-pass membrane protein</topology>
    </subcellularLocation>
</comment>
<dbReference type="EMBL" id="PIDR01001357">
    <property type="protein sequence ID" value="PLO62866.1"/>
    <property type="molecule type" value="Genomic_DNA"/>
</dbReference>
<comment type="caution">
    <text evidence="12">The sequence shown here is derived from an EMBL/GenBank/DDBJ whole genome shotgun (WGS) entry which is preliminary data.</text>
</comment>
<keyword evidence="9" id="KW-0812">Transmembrane</keyword>
<dbReference type="SUPFAM" id="SSF52540">
    <property type="entry name" value="P-loop containing nucleoside triphosphate hydrolases"/>
    <property type="match status" value="1"/>
</dbReference>
<keyword evidence="3 12" id="KW-0808">Transferase</keyword>
<evidence type="ECO:0000256" key="2">
    <source>
        <dbReference type="ARBA" id="ARBA00008883"/>
    </source>
</evidence>
<evidence type="ECO:0000256" key="5">
    <source>
        <dbReference type="ARBA" id="ARBA00022777"/>
    </source>
</evidence>
<dbReference type="Proteomes" id="UP000234667">
    <property type="component" value="Unassembled WGS sequence"/>
</dbReference>
<dbReference type="NCBIfam" id="TIGR01007">
    <property type="entry name" value="eps_fam"/>
    <property type="match status" value="1"/>
</dbReference>
<dbReference type="PANTHER" id="PTHR32309">
    <property type="entry name" value="TYROSINE-PROTEIN KINASE"/>
    <property type="match status" value="1"/>
</dbReference>
<organism evidence="12 13">
    <name type="scientific">Klebsiella michiganensis</name>
    <dbReference type="NCBI Taxonomy" id="1134687"/>
    <lineage>
        <taxon>Bacteria</taxon>
        <taxon>Pseudomonadati</taxon>
        <taxon>Pseudomonadota</taxon>
        <taxon>Gammaproteobacteria</taxon>
        <taxon>Enterobacterales</taxon>
        <taxon>Enterobacteriaceae</taxon>
        <taxon>Klebsiella/Raoultella group</taxon>
        <taxon>Klebsiella</taxon>
    </lineage>
</organism>
<gene>
    <name evidence="12" type="ORF">CWN49_29325</name>
</gene>
<keyword evidence="6" id="KW-0067">ATP-binding</keyword>
<dbReference type="Gene3D" id="3.40.50.300">
    <property type="entry name" value="P-loop containing nucleotide triphosphate hydrolases"/>
    <property type="match status" value="1"/>
</dbReference>
<feature type="transmembrane region" description="Helical" evidence="9">
    <location>
        <begin position="12"/>
        <end position="35"/>
    </location>
</feature>
<evidence type="ECO:0000256" key="4">
    <source>
        <dbReference type="ARBA" id="ARBA00022741"/>
    </source>
</evidence>
<feature type="domain" description="Tyrosine-protein kinase G-rich" evidence="11">
    <location>
        <begin position="2"/>
        <end position="33"/>
    </location>
</feature>
<evidence type="ECO:0000259" key="10">
    <source>
        <dbReference type="Pfam" id="PF13614"/>
    </source>
</evidence>
<dbReference type="InterPro" id="IPR032807">
    <property type="entry name" value="GNVR"/>
</dbReference>
<dbReference type="PANTHER" id="PTHR32309:SF32">
    <property type="entry name" value="TYROSINE-PROTEIN KINASE ETK-RELATED"/>
    <property type="match status" value="1"/>
</dbReference>
<name>A0A2J5PAJ7_9ENTR</name>
<feature type="non-terminal residue" evidence="12">
    <location>
        <position position="1"/>
    </location>
</feature>
<dbReference type="InterPro" id="IPR027417">
    <property type="entry name" value="P-loop_NTPase"/>
</dbReference>
<evidence type="ECO:0000256" key="7">
    <source>
        <dbReference type="ARBA" id="ARBA00023137"/>
    </source>
</evidence>
<evidence type="ECO:0000256" key="9">
    <source>
        <dbReference type="SAM" id="Phobius"/>
    </source>
</evidence>
<dbReference type="AlphaFoldDB" id="A0A2J5PAJ7"/>
<comment type="similarity">
    <text evidence="2">Belongs to the etk/wzc family.</text>
</comment>
<evidence type="ECO:0000259" key="11">
    <source>
        <dbReference type="Pfam" id="PF13807"/>
    </source>
</evidence>
<evidence type="ECO:0000313" key="13">
    <source>
        <dbReference type="Proteomes" id="UP000234667"/>
    </source>
</evidence>
<feature type="domain" description="AAA" evidence="10">
    <location>
        <begin position="125"/>
        <end position="238"/>
    </location>
</feature>
<evidence type="ECO:0000256" key="1">
    <source>
        <dbReference type="ARBA" id="ARBA00004651"/>
    </source>
</evidence>
<sequence length="308" mass="33921">TQPNPVKPKKVIILLVGFILGGMVSIGLVLLRVFLRQGIESPEQLEERGINVYASIPISEAFTKKAVQTYGLRKKQQDEYQGFLAIENPADLAIEAMRGLRTSLHFAMMEARNNVLMISGASPNAGKTFVSTNLASVIGQTGKRVLLVDTDMRKGYTHKLFNVSNENGLSDFLSGRTELSKVIKKVPQVGFDFISRGVAPPNPAELLMHRRFGELITWASSNYDIIILDTPPILAVTDAAIIGNYAGTTLLVARFEQNTAKELEVSFKRFEQSGVLVKGCILNGVVKKASSYYGYGYSHYGYSYTDDK</sequence>
<keyword evidence="7" id="KW-0829">Tyrosine-protein kinase</keyword>
<dbReference type="InterPro" id="IPR005702">
    <property type="entry name" value="Wzc-like_C"/>
</dbReference>
<dbReference type="FunFam" id="3.40.50.300:FF:000527">
    <property type="entry name" value="Tyrosine-protein kinase etk"/>
    <property type="match status" value="1"/>
</dbReference>
<protein>
    <submittedName>
        <fullName evidence="12">Tyrosine-protein kinase</fullName>
        <ecNumber evidence="12">2.7.10.2</ecNumber>
    </submittedName>
</protein>
<dbReference type="Pfam" id="PF13807">
    <property type="entry name" value="GNVR"/>
    <property type="match status" value="1"/>
</dbReference>
<keyword evidence="9" id="KW-0472">Membrane</keyword>
<evidence type="ECO:0000313" key="12">
    <source>
        <dbReference type="EMBL" id="PLO62866.1"/>
    </source>
</evidence>
<dbReference type="CDD" id="cd05387">
    <property type="entry name" value="BY-kinase"/>
    <property type="match status" value="1"/>
</dbReference>
<evidence type="ECO:0000256" key="6">
    <source>
        <dbReference type="ARBA" id="ARBA00022840"/>
    </source>
</evidence>
<dbReference type="Pfam" id="PF13614">
    <property type="entry name" value="AAA_31"/>
    <property type="match status" value="1"/>
</dbReference>
<reference evidence="12 13" key="2">
    <citation type="submission" date="2018-01" db="EMBL/GenBank/DDBJ databases">
        <title>Genomic study of Klebsiella pneumoniae.</title>
        <authorList>
            <person name="Yang Y."/>
            <person name="Bicalho R."/>
        </authorList>
    </citation>
    <scope>NUCLEOTIDE SEQUENCE [LARGE SCALE GENOMIC DNA]</scope>
    <source>
        <strain evidence="12 13">A10</strain>
    </source>
</reference>
<keyword evidence="5 12" id="KW-0418">Kinase</keyword>
<dbReference type="EC" id="2.7.10.2" evidence="12"/>
<evidence type="ECO:0000256" key="8">
    <source>
        <dbReference type="ARBA" id="ARBA00053015"/>
    </source>
</evidence>
<reference evidence="12 13" key="1">
    <citation type="submission" date="2017-11" db="EMBL/GenBank/DDBJ databases">
        <authorList>
            <person name="Han C.G."/>
        </authorList>
    </citation>
    <scope>NUCLEOTIDE SEQUENCE [LARGE SCALE GENOMIC DNA]</scope>
    <source>
        <strain evidence="12 13">A10</strain>
    </source>
</reference>
<evidence type="ECO:0000256" key="3">
    <source>
        <dbReference type="ARBA" id="ARBA00022679"/>
    </source>
</evidence>
<proteinExistence type="inferred from homology"/>
<dbReference type="GO" id="GO:0004715">
    <property type="term" value="F:non-membrane spanning protein tyrosine kinase activity"/>
    <property type="evidence" value="ECO:0007669"/>
    <property type="project" value="UniProtKB-EC"/>
</dbReference>
<accession>A0A2J5PAJ7</accession>
<dbReference type="GO" id="GO:0005886">
    <property type="term" value="C:plasma membrane"/>
    <property type="evidence" value="ECO:0007669"/>
    <property type="project" value="UniProtKB-SubCell"/>
</dbReference>
<keyword evidence="9" id="KW-1133">Transmembrane helix</keyword>
<keyword evidence="4" id="KW-0547">Nucleotide-binding</keyword>
<dbReference type="GO" id="GO:0005524">
    <property type="term" value="F:ATP binding"/>
    <property type="evidence" value="ECO:0007669"/>
    <property type="project" value="UniProtKB-KW"/>
</dbReference>
<comment type="catalytic activity">
    <reaction evidence="8">
        <text>L-tyrosyl-[protein] + ATP = O-phospho-L-tyrosyl-[protein] + ADP + H(+)</text>
        <dbReference type="Rhea" id="RHEA:10596"/>
        <dbReference type="Rhea" id="RHEA-COMP:10136"/>
        <dbReference type="Rhea" id="RHEA-COMP:20101"/>
        <dbReference type="ChEBI" id="CHEBI:15378"/>
        <dbReference type="ChEBI" id="CHEBI:30616"/>
        <dbReference type="ChEBI" id="CHEBI:46858"/>
        <dbReference type="ChEBI" id="CHEBI:61978"/>
        <dbReference type="ChEBI" id="CHEBI:456216"/>
    </reaction>
</comment>
<dbReference type="GO" id="GO:0042802">
    <property type="term" value="F:identical protein binding"/>
    <property type="evidence" value="ECO:0007669"/>
    <property type="project" value="UniProtKB-ARBA"/>
</dbReference>
<dbReference type="InterPro" id="IPR050445">
    <property type="entry name" value="Bact_polysacc_biosynth/exp"/>
</dbReference>
<dbReference type="InterPro" id="IPR025669">
    <property type="entry name" value="AAA_dom"/>
</dbReference>